<dbReference type="SMART" id="SM00448">
    <property type="entry name" value="REC"/>
    <property type="match status" value="1"/>
</dbReference>
<dbReference type="InterPro" id="IPR036061">
    <property type="entry name" value="CheW-like_dom_sf"/>
</dbReference>
<dbReference type="PANTHER" id="PTHR43395">
    <property type="entry name" value="SENSOR HISTIDINE KINASE CHEA"/>
    <property type="match status" value="1"/>
</dbReference>
<dbReference type="Pfam" id="PF00072">
    <property type="entry name" value="Response_reg"/>
    <property type="match status" value="1"/>
</dbReference>
<dbReference type="InterPro" id="IPR008207">
    <property type="entry name" value="Sig_transdc_His_kin_Hpt_dom"/>
</dbReference>
<dbReference type="GO" id="GO:0005737">
    <property type="term" value="C:cytoplasm"/>
    <property type="evidence" value="ECO:0007669"/>
    <property type="project" value="InterPro"/>
</dbReference>
<evidence type="ECO:0000256" key="5">
    <source>
        <dbReference type="ARBA" id="ARBA00022777"/>
    </source>
</evidence>
<evidence type="ECO:0000256" key="4">
    <source>
        <dbReference type="ARBA" id="ARBA00022679"/>
    </source>
</evidence>
<protein>
    <recommendedName>
        <fullName evidence="2">histidine kinase</fullName>
        <ecNumber evidence="2">2.7.13.3</ecNumber>
    </recommendedName>
</protein>
<dbReference type="AlphaFoldDB" id="A0AAE4FT14"/>
<dbReference type="SMART" id="SM00387">
    <property type="entry name" value="HATPase_c"/>
    <property type="match status" value="1"/>
</dbReference>
<dbReference type="InterPro" id="IPR004358">
    <property type="entry name" value="Sig_transdc_His_kin-like_C"/>
</dbReference>
<reference evidence="14" key="1">
    <citation type="submission" date="2023-07" db="EMBL/GenBank/DDBJ databases">
        <authorList>
            <person name="Luz R."/>
            <person name="Cordeiro R."/>
            <person name="Fonseca A."/>
            <person name="Goncalves V."/>
        </authorList>
    </citation>
    <scope>NUCLEOTIDE SEQUENCE [LARGE SCALE GENOMIC DNA]</scope>
    <source>
        <strain evidence="14">BACA0444</strain>
    </source>
</reference>
<evidence type="ECO:0000256" key="6">
    <source>
        <dbReference type="ARBA" id="ARBA00023012"/>
    </source>
</evidence>
<evidence type="ECO:0000256" key="3">
    <source>
        <dbReference type="ARBA" id="ARBA00022553"/>
    </source>
</evidence>
<feature type="domain" description="HPt" evidence="12">
    <location>
        <begin position="9"/>
        <end position="117"/>
    </location>
</feature>
<dbReference type="InterPro" id="IPR001789">
    <property type="entry name" value="Sig_transdc_resp-reg_receiver"/>
</dbReference>
<evidence type="ECO:0000313" key="14">
    <source>
        <dbReference type="Proteomes" id="UP001268256"/>
    </source>
</evidence>
<dbReference type="Proteomes" id="UP001268256">
    <property type="component" value="Unassembled WGS sequence"/>
</dbReference>
<dbReference type="EC" id="2.7.13.3" evidence="2"/>
<evidence type="ECO:0000256" key="8">
    <source>
        <dbReference type="PROSITE-ProRule" id="PRU00169"/>
    </source>
</evidence>
<dbReference type="RefSeq" id="WP_322877701.1">
    <property type="nucleotide sequence ID" value="NZ_JAVMIP010000004.1"/>
</dbReference>
<dbReference type="EMBL" id="JAVMIP010000004">
    <property type="protein sequence ID" value="MDS3860425.1"/>
    <property type="molecule type" value="Genomic_DNA"/>
</dbReference>
<feature type="domain" description="Histidine kinase" evidence="10">
    <location>
        <begin position="382"/>
        <end position="624"/>
    </location>
</feature>
<feature type="modified residue" description="Phosphohistidine" evidence="7">
    <location>
        <position position="57"/>
    </location>
</feature>
<dbReference type="GO" id="GO:0000155">
    <property type="term" value="F:phosphorelay sensor kinase activity"/>
    <property type="evidence" value="ECO:0007669"/>
    <property type="project" value="InterPro"/>
</dbReference>
<keyword evidence="5 13" id="KW-0418">Kinase</keyword>
<dbReference type="CDD" id="cd00088">
    <property type="entry name" value="HPT"/>
    <property type="match status" value="1"/>
</dbReference>
<dbReference type="Gene3D" id="3.30.565.10">
    <property type="entry name" value="Histidine kinase-like ATPase, C-terminal domain"/>
    <property type="match status" value="1"/>
</dbReference>
<feature type="modified residue" description="4-aspartylphosphate" evidence="8">
    <location>
        <position position="833"/>
    </location>
</feature>
<evidence type="ECO:0000256" key="7">
    <source>
        <dbReference type="PROSITE-ProRule" id="PRU00110"/>
    </source>
</evidence>
<evidence type="ECO:0000313" key="13">
    <source>
        <dbReference type="EMBL" id="MDS3860425.1"/>
    </source>
</evidence>
<dbReference type="PROSITE" id="PS50110">
    <property type="entry name" value="RESPONSE_REGULATORY"/>
    <property type="match status" value="1"/>
</dbReference>
<feature type="region of interest" description="Disordered" evidence="9">
    <location>
        <begin position="245"/>
        <end position="286"/>
    </location>
</feature>
<comment type="catalytic activity">
    <reaction evidence="1">
        <text>ATP + protein L-histidine = ADP + protein N-phospho-L-histidine.</text>
        <dbReference type="EC" id="2.7.13.3"/>
    </reaction>
</comment>
<keyword evidence="4 13" id="KW-0808">Transferase</keyword>
<evidence type="ECO:0000259" key="10">
    <source>
        <dbReference type="PROSITE" id="PS50109"/>
    </source>
</evidence>
<comment type="caution">
    <text evidence="13">The sequence shown here is derived from an EMBL/GenBank/DDBJ whole genome shotgun (WGS) entry which is preliminary data.</text>
</comment>
<dbReference type="InterPro" id="IPR004105">
    <property type="entry name" value="CheA-like_dim"/>
</dbReference>
<dbReference type="SUPFAM" id="SSF47226">
    <property type="entry name" value="Histidine-containing phosphotransfer domain, HPT domain"/>
    <property type="match status" value="1"/>
</dbReference>
<sequence>MPLNAADLDAITREARLCFLQEDAPEYLGMLEQGVQALTRQAQPSLSAYSELMRAAHTLKGGAGIAQLPDLQQVAHRLEDLLEALHQGRARDYSTAHELLALGVEEIHGLVVAATEAQSPQQDPNRNALLQALDQYLNDLPRESPPPTISPSRISPIVQAVLTTDLEDSLKQLEAAQAKPEFVLNGALDSFLVETKLLGQTLNLAWLTEVVAQITALRSEAPLTELVPAIISEIRLQRADFLAGKLTSTPQNPTPTTPESSPSLEPTSPSPQSPQPPQLEPAPKSEVASLNLRIPLTRMDRMGNTVSELLISQERLNLYQAQFQQISRELKRRISQFGPIREQVQTLYDRLATTPSLKANGHHLPLGVSPDPAPEFDSLEFDRYTELHSTLQDFQEIMARIQETGADIDLLNRELQTALDDGRQFLGSLRADLTDARLVPFRVVAERFIPALNSLSQRYQKPLSVEIHGENTLLDQAILEQLKTPLTHLVRNAFDHGVEPAAVRQRNGKHPTAKIILSAKVSGNQVLISVMDDGQGVNLEKVTQKAVQKGLCPAEAVSLLTEEQILEFLFAPGFSTAAKVGDLSGRGVGLDVVRLQVERLRGTIRISTKPKQGTTFTLALPLTLNILPLLLCQTHDFTLAIPSVNILEVIKLSEFMEPGIPTTRIIWKDQTIPYAPLQQFLPYARPTKAAPLTPVIGVVVEVNERPMAVGVDALLEEREFVLKPFDITIKVPPYVMGCTVLGTGAVVPVLSPPQFELLLQSRPELPATPPLTPPVARITPVTLMIVDDSVAVRRLLERVLTQAGYGVISCRDGQEAWEQLNRIDDPVQLIISDVEMPRMDGFALLQEVRHHPQWEALPVAMLTSRSGDQHRYKAQQLGANAYFVKPFQPVDLVNQVATLIRKSAYTPV</sequence>
<dbReference type="InterPro" id="IPR005467">
    <property type="entry name" value="His_kinase_dom"/>
</dbReference>
<dbReference type="Gene3D" id="2.30.30.40">
    <property type="entry name" value="SH3 Domains"/>
    <property type="match status" value="1"/>
</dbReference>
<dbReference type="InterPro" id="IPR036890">
    <property type="entry name" value="HATPase_C_sf"/>
</dbReference>
<proteinExistence type="predicted"/>
<dbReference type="InterPro" id="IPR003594">
    <property type="entry name" value="HATPase_dom"/>
</dbReference>
<name>A0AAE4FT14_9CYAN</name>
<dbReference type="PRINTS" id="PR00344">
    <property type="entry name" value="BCTRLSENSOR"/>
</dbReference>
<dbReference type="Pfam" id="PF01627">
    <property type="entry name" value="Hpt"/>
    <property type="match status" value="1"/>
</dbReference>
<keyword evidence="6" id="KW-0902">Two-component regulatory system</keyword>
<feature type="domain" description="Response regulatory" evidence="11">
    <location>
        <begin position="782"/>
        <end position="900"/>
    </location>
</feature>
<dbReference type="SUPFAM" id="SSF50341">
    <property type="entry name" value="CheW-like"/>
    <property type="match status" value="1"/>
</dbReference>
<dbReference type="InterPro" id="IPR036641">
    <property type="entry name" value="HPT_dom_sf"/>
</dbReference>
<evidence type="ECO:0000256" key="9">
    <source>
        <dbReference type="SAM" id="MobiDB-lite"/>
    </source>
</evidence>
<dbReference type="InterPro" id="IPR011006">
    <property type="entry name" value="CheY-like_superfamily"/>
</dbReference>
<dbReference type="Pfam" id="PF01584">
    <property type="entry name" value="CheW"/>
    <property type="match status" value="1"/>
</dbReference>
<dbReference type="SMART" id="SM00073">
    <property type="entry name" value="HPT"/>
    <property type="match status" value="1"/>
</dbReference>
<dbReference type="SMART" id="SM01231">
    <property type="entry name" value="H-kinase_dim"/>
    <property type="match status" value="1"/>
</dbReference>
<dbReference type="SUPFAM" id="SSF52172">
    <property type="entry name" value="CheY-like"/>
    <property type="match status" value="1"/>
</dbReference>
<dbReference type="PROSITE" id="PS50109">
    <property type="entry name" value="HIS_KIN"/>
    <property type="match status" value="1"/>
</dbReference>
<dbReference type="SMART" id="SM00260">
    <property type="entry name" value="CheW"/>
    <property type="match status" value="1"/>
</dbReference>
<evidence type="ECO:0000256" key="1">
    <source>
        <dbReference type="ARBA" id="ARBA00000085"/>
    </source>
</evidence>
<dbReference type="PANTHER" id="PTHR43395:SF1">
    <property type="entry name" value="CHEMOTAXIS PROTEIN CHEA"/>
    <property type="match status" value="1"/>
</dbReference>
<organism evidence="13 14">
    <name type="scientific">Pseudocalidococcus azoricus BACA0444</name>
    <dbReference type="NCBI Taxonomy" id="2918990"/>
    <lineage>
        <taxon>Bacteria</taxon>
        <taxon>Bacillati</taxon>
        <taxon>Cyanobacteriota</taxon>
        <taxon>Cyanophyceae</taxon>
        <taxon>Acaryochloridales</taxon>
        <taxon>Thermosynechococcaceae</taxon>
        <taxon>Pseudocalidococcus</taxon>
        <taxon>Pseudocalidococcus azoricus</taxon>
    </lineage>
</organism>
<dbReference type="Gene3D" id="3.40.50.2300">
    <property type="match status" value="1"/>
</dbReference>
<gene>
    <name evidence="13" type="ORF">RIF25_06340</name>
</gene>
<dbReference type="FunFam" id="3.30.565.10:FF:000016">
    <property type="entry name" value="Chemotaxis protein CheA, putative"/>
    <property type="match status" value="1"/>
</dbReference>
<accession>A0AAE4FT14</accession>
<dbReference type="Gene3D" id="1.20.120.160">
    <property type="entry name" value="HPT domain"/>
    <property type="match status" value="1"/>
</dbReference>
<keyword evidence="3 8" id="KW-0597">Phosphoprotein</keyword>
<dbReference type="InterPro" id="IPR051315">
    <property type="entry name" value="Bact_Chemotaxis_CheA"/>
</dbReference>
<dbReference type="GO" id="GO:0006935">
    <property type="term" value="P:chemotaxis"/>
    <property type="evidence" value="ECO:0007669"/>
    <property type="project" value="InterPro"/>
</dbReference>
<dbReference type="PROSITE" id="PS50894">
    <property type="entry name" value="HPT"/>
    <property type="match status" value="1"/>
</dbReference>
<evidence type="ECO:0000259" key="12">
    <source>
        <dbReference type="PROSITE" id="PS50894"/>
    </source>
</evidence>
<evidence type="ECO:0000259" key="11">
    <source>
        <dbReference type="PROSITE" id="PS50110"/>
    </source>
</evidence>
<dbReference type="InterPro" id="IPR002545">
    <property type="entry name" value="CheW-lke_dom"/>
</dbReference>
<dbReference type="Pfam" id="PF02518">
    <property type="entry name" value="HATPase_c"/>
    <property type="match status" value="1"/>
</dbReference>
<evidence type="ECO:0000256" key="2">
    <source>
        <dbReference type="ARBA" id="ARBA00012438"/>
    </source>
</evidence>
<feature type="compositionally biased region" description="Pro residues" evidence="9">
    <location>
        <begin position="268"/>
        <end position="280"/>
    </location>
</feature>
<dbReference type="SUPFAM" id="SSF55874">
    <property type="entry name" value="ATPase domain of HSP90 chaperone/DNA topoisomerase II/histidine kinase"/>
    <property type="match status" value="1"/>
</dbReference>
<feature type="compositionally biased region" description="Low complexity" evidence="9">
    <location>
        <begin position="257"/>
        <end position="267"/>
    </location>
</feature>
<keyword evidence="14" id="KW-1185">Reference proteome</keyword>